<dbReference type="Gene3D" id="3.40.50.1580">
    <property type="entry name" value="Nucleoside phosphorylase domain"/>
    <property type="match status" value="1"/>
</dbReference>
<evidence type="ECO:0000313" key="5">
    <source>
        <dbReference type="EMBL" id="PON22185.1"/>
    </source>
</evidence>
<dbReference type="EMBL" id="JPDN02000040">
    <property type="protein sequence ID" value="PON22185.1"/>
    <property type="molecule type" value="Genomic_DNA"/>
</dbReference>
<feature type="repeat" description="WD" evidence="3">
    <location>
        <begin position="1240"/>
        <end position="1281"/>
    </location>
</feature>
<dbReference type="InterPro" id="IPR020472">
    <property type="entry name" value="WD40_PAC1"/>
</dbReference>
<dbReference type="InterPro" id="IPR001680">
    <property type="entry name" value="WD40_rpt"/>
</dbReference>
<evidence type="ECO:0000256" key="2">
    <source>
        <dbReference type="ARBA" id="ARBA00022737"/>
    </source>
</evidence>
<dbReference type="InterPro" id="IPR019775">
    <property type="entry name" value="WD40_repeat_CS"/>
</dbReference>
<evidence type="ECO:0000259" key="4">
    <source>
        <dbReference type="PROSITE" id="PS50837"/>
    </source>
</evidence>
<protein>
    <recommendedName>
        <fullName evidence="4">NACHT domain-containing protein</fullName>
    </recommendedName>
</protein>
<proteinExistence type="predicted"/>
<reference evidence="5 6" key="1">
    <citation type="journal article" date="2016" name="Genome Announc.">
        <title>Draft Whole-Genome Sequence of Trichoderma gamsii T6085, a Promising Biocontrol Agent of Fusarium Head Blight on Wheat.</title>
        <authorList>
            <person name="Baroncelli R."/>
            <person name="Zapparata A."/>
            <person name="Piaggeschi G."/>
            <person name="Sarrocco S."/>
            <person name="Vannacci G."/>
        </authorList>
    </citation>
    <scope>NUCLEOTIDE SEQUENCE [LARGE SCALE GENOMIC DNA]</scope>
    <source>
        <strain evidence="5 6">T6085</strain>
    </source>
</reference>
<name>A0A2P4ZD19_9HYPO</name>
<dbReference type="PANTHER" id="PTHR19879">
    <property type="entry name" value="TRANSCRIPTION INITIATION FACTOR TFIID"/>
    <property type="match status" value="1"/>
</dbReference>
<dbReference type="InterPro" id="IPR056884">
    <property type="entry name" value="NPHP3-like_N"/>
</dbReference>
<feature type="repeat" description="WD" evidence="3">
    <location>
        <begin position="947"/>
        <end position="988"/>
    </location>
</feature>
<dbReference type="PANTHER" id="PTHR19879:SF9">
    <property type="entry name" value="TRANSCRIPTION INITIATION FACTOR TFIID SUBUNIT 5"/>
    <property type="match status" value="1"/>
</dbReference>
<dbReference type="GO" id="GO:0003824">
    <property type="term" value="F:catalytic activity"/>
    <property type="evidence" value="ECO:0007669"/>
    <property type="project" value="InterPro"/>
</dbReference>
<organism evidence="5 6">
    <name type="scientific">Trichoderma gamsii</name>
    <dbReference type="NCBI Taxonomy" id="398673"/>
    <lineage>
        <taxon>Eukaryota</taxon>
        <taxon>Fungi</taxon>
        <taxon>Dikarya</taxon>
        <taxon>Ascomycota</taxon>
        <taxon>Pezizomycotina</taxon>
        <taxon>Sordariomycetes</taxon>
        <taxon>Hypocreomycetidae</taxon>
        <taxon>Hypocreales</taxon>
        <taxon>Hypocreaceae</taxon>
        <taxon>Trichoderma</taxon>
    </lineage>
</organism>
<dbReference type="Proteomes" id="UP000054821">
    <property type="component" value="Unassembled WGS sequence"/>
</dbReference>
<dbReference type="InterPro" id="IPR011047">
    <property type="entry name" value="Quinoprotein_ADH-like_sf"/>
</dbReference>
<dbReference type="CDD" id="cd00200">
    <property type="entry name" value="WD40"/>
    <property type="match status" value="2"/>
</dbReference>
<dbReference type="Gene3D" id="3.40.50.300">
    <property type="entry name" value="P-loop containing nucleotide triphosphate hydrolases"/>
    <property type="match status" value="1"/>
</dbReference>
<evidence type="ECO:0000256" key="1">
    <source>
        <dbReference type="ARBA" id="ARBA00022574"/>
    </source>
</evidence>
<dbReference type="SUPFAM" id="SSF50978">
    <property type="entry name" value="WD40 repeat-like"/>
    <property type="match status" value="2"/>
</dbReference>
<dbReference type="GO" id="GO:0009116">
    <property type="term" value="P:nucleoside metabolic process"/>
    <property type="evidence" value="ECO:0007669"/>
    <property type="project" value="InterPro"/>
</dbReference>
<feature type="repeat" description="WD" evidence="3">
    <location>
        <begin position="1363"/>
        <end position="1404"/>
    </location>
</feature>
<keyword evidence="2" id="KW-0677">Repeat</keyword>
<evidence type="ECO:0000256" key="3">
    <source>
        <dbReference type="PROSITE-ProRule" id="PRU00221"/>
    </source>
</evidence>
<dbReference type="RefSeq" id="XP_024404809.1">
    <property type="nucleotide sequence ID" value="XM_024550428.1"/>
</dbReference>
<dbReference type="PROSITE" id="PS50837">
    <property type="entry name" value="NACHT"/>
    <property type="match status" value="1"/>
</dbReference>
<dbReference type="InterPro" id="IPR007111">
    <property type="entry name" value="NACHT_NTPase"/>
</dbReference>
<dbReference type="PROSITE" id="PS50082">
    <property type="entry name" value="WD_REPEATS_2"/>
    <property type="match status" value="10"/>
</dbReference>
<feature type="repeat" description="WD" evidence="3">
    <location>
        <begin position="1072"/>
        <end position="1113"/>
    </location>
</feature>
<comment type="caution">
    <text evidence="5">The sequence shown here is derived from an EMBL/GenBank/DDBJ whole genome shotgun (WGS) entry which is preliminary data.</text>
</comment>
<feature type="repeat" description="WD" evidence="3">
    <location>
        <begin position="1281"/>
        <end position="1312"/>
    </location>
</feature>
<dbReference type="SUPFAM" id="SSF50998">
    <property type="entry name" value="Quinoprotein alcohol dehydrogenase-like"/>
    <property type="match status" value="1"/>
</dbReference>
<evidence type="ECO:0000313" key="6">
    <source>
        <dbReference type="Proteomes" id="UP000054821"/>
    </source>
</evidence>
<keyword evidence="1 3" id="KW-0853">WD repeat</keyword>
<dbReference type="PROSITE" id="PS50294">
    <property type="entry name" value="WD_REPEATS_REGION"/>
    <property type="match status" value="8"/>
</dbReference>
<dbReference type="SUPFAM" id="SSF53167">
    <property type="entry name" value="Purine and uridine phosphorylases"/>
    <property type="match status" value="1"/>
</dbReference>
<dbReference type="Pfam" id="PF00400">
    <property type="entry name" value="WD40"/>
    <property type="match status" value="10"/>
</dbReference>
<accession>A0A2P4ZD19</accession>
<dbReference type="InterPro" id="IPR035994">
    <property type="entry name" value="Nucleoside_phosphorylase_sf"/>
</dbReference>
<dbReference type="STRING" id="398673.A0A2P4ZD19"/>
<dbReference type="InterPro" id="IPR015943">
    <property type="entry name" value="WD40/YVTN_repeat-like_dom_sf"/>
</dbReference>
<feature type="repeat" description="WD" evidence="3">
    <location>
        <begin position="1322"/>
        <end position="1363"/>
    </location>
</feature>
<feature type="repeat" description="WD" evidence="3">
    <location>
        <begin position="999"/>
        <end position="1029"/>
    </location>
</feature>
<dbReference type="PROSITE" id="PS00678">
    <property type="entry name" value="WD_REPEATS_1"/>
    <property type="match status" value="1"/>
</dbReference>
<feature type="repeat" description="WD" evidence="3">
    <location>
        <begin position="1198"/>
        <end position="1239"/>
    </location>
</feature>
<feature type="domain" description="NACHT" evidence="4">
    <location>
        <begin position="394"/>
        <end position="539"/>
    </location>
</feature>
<dbReference type="GeneID" id="36347812"/>
<sequence>MPDCQIYTVGWICAITTELVAAQSFLDEEHDDAQSAATNDNNTYVRGKIGSHNVVIALLPHGEYGTASAAIVARDMLRSFPNVRIGLMVGIGGGAPSPKHDIRLGDVVVSSRSGDKGGVFQYDFGKTIQSQVFQETGFLNQSPTVLRTAVGVLEAQYEMNGHNLEASIESALKRIKRRKKYSRPLPATDVLYRSDFEHLSSVDNCNEGCGDDPSRLVTRDERDEEDDYPAIHYGLIASANQVMKDAITRDKLAAEKGVLCFEMEAAGLMNHFPCIVIRGICDYSDSHKNKEWQGFAAMAAAAYAKDLLLRVAPGKVEEEQRAIDKLNMVHEDTQTIKNAMTSFGTTTSLNQLSIAQGASFDSRAEERNEPCLPNTRVELLEKLSAWIAEPSSKPIFWLNGMAGTGKSTIARTLAEAQARSKGLGATFFFKRGEYDRTNLKNFVSTLARQLARNVPGLDVHIKAAIDVDSTIVDKQVQEQFKRLVVEPLLKIPQTQSSLVFVIDALDECELDSDVALLIRLFSAAQSLSSRLRVFITSRPELPIRLGFNNIQGTYEDLVLHEIPAPTIEHDITVFLRHKLNLIKKEADQYQEERKLPENWPGEAAMQKLVTMAIPLFIFASTICRLIGDYRLGNPQGLLDEVLSQENGDGASQLHMTYYPALKQQFASLQEHEIDRRRKVVESFRLVVGTIVTLFQPLSTVSLSGLLGISEGAVSARLRLLHSVLDIPTDPERPIRLLHLSFRDYLINPQIMKEKYFWIDERLVHQNLARHCLRIMRLHLREDICGLQHPGSRRSDIKIEQVRLNVPIELEYACLYWIQHVAAESLESDTTEEIHSFLRQHFLHWIELITLVGRFTEGVPLLTKLQDCVQRAEEHLNQPLADFITDAIRFLRLNFAVINEAPLQIYSSALLYTPGKSHVRMQYADTIPEWISLRPMVGDNWDPCLLILEGHSNRVGSVVFSHDSKLVVSASQDETVRIWSTETGECRHILVGDRRPGKSAFSHNSELVAAASTDNTARIWSTETGECKQILEGHSKPVINVIFSHNSELVATTSYDSTVRIWSTETGECKQILEGHSNSFNSVMFSHNSELVATTSYDSTVRIWSTRTGEDKLVQRGQGNPPLPVALSPNFSLVALACEDDTVQIRSTDTDECKHIIKGHGSHIKFMEFSNDSKLVAFSGDRGAGARIWNINTGEGKALEGFDEWVESIAFSHDSKLVTIASSGYKVQIWSTCTGECKQTLEGHNRWVASVMFSHNSKLVASSSADGTVRIWDSSSGDCRVPVGHSDRVRSVALSPDAKLGASGSEDHTVRIWCTDTGNYRILKGHSDHVTSVEFSHDSKLVLSFSHDYTIRVWCTETGECRVLKGHSNTVFSVVFSHDSKLIASASQDTTVRIWSTDTGDCTILQGHSHMVRSVTFSHDSALVASGSYDKSVRIWCTKTGQCILVKEHDSGIESVAFSHSSKLVALALPAGKVWIRSVDTGECIQVIQVPWRDGKLCFNADDTSIATDAGTVPLNLQPSTTASDPPSMAGSSAITDLSIDEGLTWISWRQKRILWLPTECRGGKAAVRGSIIILGCRSGRVLLIRFDIKELDVLSPAANLSAEEPKLKRQRLV</sequence>
<keyword evidence="6" id="KW-1185">Reference proteome</keyword>
<dbReference type="PRINTS" id="PR00320">
    <property type="entry name" value="GPROTEINBRPT"/>
</dbReference>
<feature type="repeat" description="WD" evidence="3">
    <location>
        <begin position="1030"/>
        <end position="1071"/>
    </location>
</feature>
<dbReference type="InterPro" id="IPR036322">
    <property type="entry name" value="WD40_repeat_dom_sf"/>
</dbReference>
<dbReference type="Pfam" id="PF24883">
    <property type="entry name" value="NPHP3_N"/>
    <property type="match status" value="1"/>
</dbReference>
<dbReference type="Gene3D" id="2.130.10.10">
    <property type="entry name" value="YVTN repeat-like/Quinoprotein amine dehydrogenase"/>
    <property type="match status" value="4"/>
</dbReference>
<feature type="repeat" description="WD" evidence="3">
    <location>
        <begin position="1404"/>
        <end position="1445"/>
    </location>
</feature>
<gene>
    <name evidence="5" type="ORF">TGAM01_v208866</name>
</gene>
<dbReference type="SMART" id="SM00320">
    <property type="entry name" value="WD40"/>
    <property type="match status" value="13"/>
</dbReference>
<dbReference type="SUPFAM" id="SSF52540">
    <property type="entry name" value="P-loop containing nucleoside triphosphate hydrolases"/>
    <property type="match status" value="1"/>
</dbReference>
<dbReference type="InterPro" id="IPR027417">
    <property type="entry name" value="P-loop_NTPase"/>
</dbReference>